<sequence>MGSISEEMVKKLEDQAASFSWWWDSHNRPNQSQWLEATLSGLMGDSFAKRAEMLFKRKSKLINMLEDFYKSYRSLAEKYDQLRSELIQASHLRSFSSLNSLKVQTIQKCEKEISTYLKAKSLKAQVETDQESIEEHMEKENIDQGVESDGNQRAELIRRNKEKSETIERLLSQVNRLTDENINLWSHLGSHKDATDHTITRQNKPQFSRSKSKGPSFLGRLTGCTGT</sequence>
<reference evidence="5 6" key="1">
    <citation type="submission" date="2019-09" db="EMBL/GenBank/DDBJ databases">
        <authorList>
            <person name="Ou C."/>
        </authorList>
    </citation>
    <scope>NUCLEOTIDE SEQUENCE [LARGE SCALE GENOMIC DNA]</scope>
    <source>
        <strain evidence="5">S2</strain>
        <tissue evidence="5">Leaf</tissue>
    </source>
</reference>
<feature type="domain" description="NAB" evidence="4">
    <location>
        <begin position="19"/>
        <end position="86"/>
    </location>
</feature>
<dbReference type="GO" id="GO:0003779">
    <property type="term" value="F:actin binding"/>
    <property type="evidence" value="ECO:0007669"/>
    <property type="project" value="InterPro"/>
</dbReference>
<name>A0A5N5FDH2_9ROSA</name>
<evidence type="ECO:0000256" key="2">
    <source>
        <dbReference type="SAM" id="Coils"/>
    </source>
</evidence>
<feature type="coiled-coil region" evidence="2">
    <location>
        <begin position="119"/>
        <end position="180"/>
    </location>
</feature>
<gene>
    <name evidence="5" type="ORF">D8674_009471</name>
</gene>
<organism evidence="5 6">
    <name type="scientific">Pyrus ussuriensis x Pyrus communis</name>
    <dbReference type="NCBI Taxonomy" id="2448454"/>
    <lineage>
        <taxon>Eukaryota</taxon>
        <taxon>Viridiplantae</taxon>
        <taxon>Streptophyta</taxon>
        <taxon>Embryophyta</taxon>
        <taxon>Tracheophyta</taxon>
        <taxon>Spermatophyta</taxon>
        <taxon>Magnoliopsida</taxon>
        <taxon>eudicotyledons</taxon>
        <taxon>Gunneridae</taxon>
        <taxon>Pentapetalae</taxon>
        <taxon>rosids</taxon>
        <taxon>fabids</taxon>
        <taxon>Rosales</taxon>
        <taxon>Rosaceae</taxon>
        <taxon>Amygdaloideae</taxon>
        <taxon>Maleae</taxon>
        <taxon>Pyrus</taxon>
    </lineage>
</organism>
<evidence type="ECO:0000256" key="3">
    <source>
        <dbReference type="SAM" id="MobiDB-lite"/>
    </source>
</evidence>
<evidence type="ECO:0000313" key="5">
    <source>
        <dbReference type="EMBL" id="KAB2599200.1"/>
    </source>
</evidence>
<dbReference type="AlphaFoldDB" id="A0A5N5FDH2"/>
<keyword evidence="6" id="KW-1185">Reference proteome</keyword>
<feature type="region of interest" description="Disordered" evidence="3">
    <location>
        <begin position="195"/>
        <end position="227"/>
    </location>
</feature>
<dbReference type="Proteomes" id="UP000327157">
    <property type="component" value="Chromosome 13"/>
</dbReference>
<keyword evidence="1 2" id="KW-0175">Coiled coil</keyword>
<dbReference type="PANTHER" id="PTHR31631">
    <property type="entry name" value="PROTEIN NETWORKED 2D"/>
    <property type="match status" value="1"/>
</dbReference>
<evidence type="ECO:0000256" key="1">
    <source>
        <dbReference type="ARBA" id="ARBA00023054"/>
    </source>
</evidence>
<comment type="caution">
    <text evidence="5">The sequence shown here is derived from an EMBL/GenBank/DDBJ whole genome shotgun (WGS) entry which is preliminary data.</text>
</comment>
<feature type="compositionally biased region" description="Polar residues" evidence="3">
    <location>
        <begin position="200"/>
        <end position="209"/>
    </location>
</feature>
<dbReference type="EMBL" id="SMOL01000753">
    <property type="protein sequence ID" value="KAB2599200.1"/>
    <property type="molecule type" value="Genomic_DNA"/>
</dbReference>
<dbReference type="PROSITE" id="PS51774">
    <property type="entry name" value="NAB"/>
    <property type="match status" value="1"/>
</dbReference>
<dbReference type="PANTHER" id="PTHR31631:SF0">
    <property type="entry name" value="PROTEIN NETWORKED 2D"/>
    <property type="match status" value="1"/>
</dbReference>
<dbReference type="Pfam" id="PF07765">
    <property type="entry name" value="KIP1"/>
    <property type="match status" value="1"/>
</dbReference>
<proteinExistence type="predicted"/>
<evidence type="ECO:0000259" key="4">
    <source>
        <dbReference type="PROSITE" id="PS51774"/>
    </source>
</evidence>
<evidence type="ECO:0000313" key="6">
    <source>
        <dbReference type="Proteomes" id="UP000327157"/>
    </source>
</evidence>
<accession>A0A5N5FDH2</accession>
<dbReference type="InterPro" id="IPR011684">
    <property type="entry name" value="NAB"/>
</dbReference>
<reference evidence="5 6" key="3">
    <citation type="submission" date="2019-11" db="EMBL/GenBank/DDBJ databases">
        <title>A de novo genome assembly of a pear dwarfing rootstock.</title>
        <authorList>
            <person name="Wang F."/>
            <person name="Wang J."/>
            <person name="Li S."/>
            <person name="Zhang Y."/>
            <person name="Fang M."/>
            <person name="Ma L."/>
            <person name="Zhao Y."/>
            <person name="Jiang S."/>
        </authorList>
    </citation>
    <scope>NUCLEOTIDE SEQUENCE [LARGE SCALE GENOMIC DNA]</scope>
    <source>
        <strain evidence="5">S2</strain>
        <tissue evidence="5">Leaf</tissue>
    </source>
</reference>
<reference evidence="6" key="2">
    <citation type="submission" date="2019-10" db="EMBL/GenBank/DDBJ databases">
        <title>A de novo genome assembly of a pear dwarfing rootstock.</title>
        <authorList>
            <person name="Wang F."/>
            <person name="Wang J."/>
            <person name="Li S."/>
            <person name="Zhang Y."/>
            <person name="Fang M."/>
            <person name="Ma L."/>
            <person name="Zhao Y."/>
            <person name="Jiang S."/>
        </authorList>
    </citation>
    <scope>NUCLEOTIDE SEQUENCE [LARGE SCALE GENOMIC DNA]</scope>
</reference>
<dbReference type="OrthoDB" id="1924020at2759"/>
<protein>
    <recommendedName>
        <fullName evidence="4">NAB domain-containing protein</fullName>
    </recommendedName>
</protein>